<feature type="chain" id="PRO_5040729967" evidence="9">
    <location>
        <begin position="23"/>
        <end position="378"/>
    </location>
</feature>
<dbReference type="FunFam" id="2.60.40.10:FF:000028">
    <property type="entry name" value="Neuronal cell adhesion molecule"/>
    <property type="match status" value="1"/>
</dbReference>
<dbReference type="GO" id="GO:0005102">
    <property type="term" value="F:signaling receptor binding"/>
    <property type="evidence" value="ECO:0007669"/>
    <property type="project" value="TreeGrafter"/>
</dbReference>
<evidence type="ECO:0000256" key="6">
    <source>
        <dbReference type="ARBA" id="ARBA00022840"/>
    </source>
</evidence>
<keyword evidence="3 8" id="KW-0420">Kringle</keyword>
<dbReference type="Gene3D" id="2.40.20.10">
    <property type="entry name" value="Plasminogen Kringle 4"/>
    <property type="match status" value="1"/>
</dbReference>
<accession>A0A9W9YES4</accession>
<dbReference type="InterPro" id="IPR036790">
    <property type="entry name" value="Frizzled_dom_sf"/>
</dbReference>
<dbReference type="GO" id="GO:0005524">
    <property type="term" value="F:ATP binding"/>
    <property type="evidence" value="ECO:0007669"/>
    <property type="project" value="UniProtKB-KW"/>
</dbReference>
<dbReference type="GO" id="GO:0004175">
    <property type="term" value="F:endopeptidase activity"/>
    <property type="evidence" value="ECO:0007669"/>
    <property type="project" value="TreeGrafter"/>
</dbReference>
<keyword evidence="2" id="KW-0597">Phosphoprotein</keyword>
<dbReference type="InterPro" id="IPR036116">
    <property type="entry name" value="FN3_sf"/>
</dbReference>
<feature type="domain" description="FZ" evidence="10">
    <location>
        <begin position="46"/>
        <end position="182"/>
    </location>
</feature>
<dbReference type="SUPFAM" id="SSF57440">
    <property type="entry name" value="Kringle-like"/>
    <property type="match status" value="1"/>
</dbReference>
<dbReference type="SUPFAM" id="SSF49265">
    <property type="entry name" value="Fibronectin type III"/>
    <property type="match status" value="1"/>
</dbReference>
<keyword evidence="5" id="KW-0547">Nucleotide-binding</keyword>
<evidence type="ECO:0000313" key="14">
    <source>
        <dbReference type="Proteomes" id="UP001163046"/>
    </source>
</evidence>
<dbReference type="InterPro" id="IPR013783">
    <property type="entry name" value="Ig-like_fold"/>
</dbReference>
<comment type="caution">
    <text evidence="13">The sequence shown here is derived from an EMBL/GenBank/DDBJ whole genome shotgun (WGS) entry which is preliminary data.</text>
</comment>
<dbReference type="InterPro" id="IPR020067">
    <property type="entry name" value="Frizzled_dom"/>
</dbReference>
<dbReference type="GO" id="GO:0016020">
    <property type="term" value="C:membrane"/>
    <property type="evidence" value="ECO:0007669"/>
    <property type="project" value="UniProtKB-SubCell"/>
</dbReference>
<dbReference type="InterPro" id="IPR038178">
    <property type="entry name" value="Kringle_sf"/>
</dbReference>
<dbReference type="CDD" id="cd00063">
    <property type="entry name" value="FN3"/>
    <property type="match status" value="1"/>
</dbReference>
<reference evidence="13" key="1">
    <citation type="submission" date="2023-01" db="EMBL/GenBank/DDBJ databases">
        <title>Genome assembly of the deep-sea coral Lophelia pertusa.</title>
        <authorList>
            <person name="Herrera S."/>
            <person name="Cordes E."/>
        </authorList>
    </citation>
    <scope>NUCLEOTIDE SEQUENCE</scope>
    <source>
        <strain evidence="13">USNM1676648</strain>
        <tissue evidence="13">Polyp</tissue>
    </source>
</reference>
<comment type="subcellular location">
    <subcellularLocation>
        <location evidence="1">Membrane</location>
        <topology evidence="1">Single-pass type I membrane protein</topology>
    </subcellularLocation>
</comment>
<dbReference type="Pfam" id="PF01392">
    <property type="entry name" value="Fz"/>
    <property type="match status" value="1"/>
</dbReference>
<evidence type="ECO:0000256" key="4">
    <source>
        <dbReference type="ARBA" id="ARBA00022737"/>
    </source>
</evidence>
<keyword evidence="4" id="KW-0677">Repeat</keyword>
<evidence type="ECO:0000256" key="1">
    <source>
        <dbReference type="ARBA" id="ARBA00004479"/>
    </source>
</evidence>
<keyword evidence="9" id="KW-0732">Signal</keyword>
<dbReference type="SUPFAM" id="SSF63501">
    <property type="entry name" value="Frizzled cysteine-rich domain"/>
    <property type="match status" value="1"/>
</dbReference>
<feature type="domain" description="Kringle" evidence="11">
    <location>
        <begin position="194"/>
        <end position="274"/>
    </location>
</feature>
<dbReference type="CDD" id="cd00108">
    <property type="entry name" value="KR"/>
    <property type="match status" value="1"/>
</dbReference>
<evidence type="ECO:0000256" key="7">
    <source>
        <dbReference type="ARBA" id="ARBA00023157"/>
    </source>
</evidence>
<evidence type="ECO:0000256" key="2">
    <source>
        <dbReference type="ARBA" id="ARBA00022553"/>
    </source>
</evidence>
<feature type="signal peptide" evidence="9">
    <location>
        <begin position="1"/>
        <end position="22"/>
    </location>
</feature>
<evidence type="ECO:0000259" key="12">
    <source>
        <dbReference type="PROSITE" id="PS50853"/>
    </source>
</evidence>
<dbReference type="PROSITE" id="PS50853">
    <property type="entry name" value="FN3"/>
    <property type="match status" value="1"/>
</dbReference>
<dbReference type="Pfam" id="PF00051">
    <property type="entry name" value="Kringle"/>
    <property type="match status" value="1"/>
</dbReference>
<dbReference type="PROSITE" id="PS50070">
    <property type="entry name" value="KRINGLE_2"/>
    <property type="match status" value="1"/>
</dbReference>
<dbReference type="InterPro" id="IPR003961">
    <property type="entry name" value="FN3_dom"/>
</dbReference>
<proteinExistence type="predicted"/>
<dbReference type="SMART" id="SM00130">
    <property type="entry name" value="KR"/>
    <property type="match status" value="1"/>
</dbReference>
<dbReference type="Gene3D" id="1.10.2000.10">
    <property type="entry name" value="Frizzled cysteine-rich domain"/>
    <property type="match status" value="1"/>
</dbReference>
<evidence type="ECO:0000259" key="11">
    <source>
        <dbReference type="PROSITE" id="PS50070"/>
    </source>
</evidence>
<dbReference type="EMBL" id="MU827780">
    <property type="protein sequence ID" value="KAJ7337778.1"/>
    <property type="molecule type" value="Genomic_DNA"/>
</dbReference>
<gene>
    <name evidence="13" type="ORF">OS493_007934</name>
</gene>
<evidence type="ECO:0000256" key="9">
    <source>
        <dbReference type="SAM" id="SignalP"/>
    </source>
</evidence>
<dbReference type="SMART" id="SM00060">
    <property type="entry name" value="FN3"/>
    <property type="match status" value="1"/>
</dbReference>
<name>A0A9W9YES4_9CNID</name>
<dbReference type="InterPro" id="IPR013806">
    <property type="entry name" value="Kringle-like"/>
</dbReference>
<dbReference type="OrthoDB" id="5983309at2759"/>
<dbReference type="InterPro" id="IPR000001">
    <property type="entry name" value="Kringle"/>
</dbReference>
<dbReference type="Pfam" id="PF00041">
    <property type="entry name" value="fn3"/>
    <property type="match status" value="1"/>
</dbReference>
<dbReference type="PRINTS" id="PR00018">
    <property type="entry name" value="KRINGLE"/>
</dbReference>
<dbReference type="Proteomes" id="UP001163046">
    <property type="component" value="Unassembled WGS sequence"/>
</dbReference>
<dbReference type="PROSITE" id="PS50038">
    <property type="entry name" value="FZ"/>
    <property type="match status" value="1"/>
</dbReference>
<evidence type="ECO:0000313" key="13">
    <source>
        <dbReference type="EMBL" id="KAJ7337778.1"/>
    </source>
</evidence>
<evidence type="ECO:0000256" key="8">
    <source>
        <dbReference type="PROSITE-ProRule" id="PRU00121"/>
    </source>
</evidence>
<keyword evidence="7" id="KW-1015">Disulfide bond</keyword>
<evidence type="ECO:0000256" key="5">
    <source>
        <dbReference type="ARBA" id="ARBA00022741"/>
    </source>
</evidence>
<dbReference type="PANTHER" id="PTHR24261:SF7">
    <property type="entry name" value="KRINGLE DOMAIN-CONTAINING PROTEIN"/>
    <property type="match status" value="1"/>
</dbReference>
<organism evidence="13 14">
    <name type="scientific">Desmophyllum pertusum</name>
    <dbReference type="NCBI Taxonomy" id="174260"/>
    <lineage>
        <taxon>Eukaryota</taxon>
        <taxon>Metazoa</taxon>
        <taxon>Cnidaria</taxon>
        <taxon>Anthozoa</taxon>
        <taxon>Hexacorallia</taxon>
        <taxon>Scleractinia</taxon>
        <taxon>Caryophylliina</taxon>
        <taxon>Caryophylliidae</taxon>
        <taxon>Desmophyllum</taxon>
    </lineage>
</organism>
<comment type="caution">
    <text evidence="8">Lacks conserved residue(s) required for the propagation of feature annotation.</text>
</comment>
<dbReference type="Gene3D" id="2.60.40.10">
    <property type="entry name" value="Immunoglobulins"/>
    <property type="match status" value="1"/>
</dbReference>
<sequence>METTRVICILVIACINLAYCASANNFTQVDTNLSCVQAETAVNASAKNAACIFYSYRGSFCRGIITSLYVFGDKDTVAYGEKETSTFQSYFDIFDMEVTCRPIMRDLYCRYHFPPCETSLDKPRARKLCRSTCEHIDQNMCKKEMALIRKASQSTPIFDHDMINCTLYDIANGGDAPECYQYYPLQGDDTRSTDCYYDIGVGYRGNVNITQSGRTCQSWSSQCPHRHWRTPKDVVDGQNDSNMCRNPDSSAPDGPWCYTTDPDVRWEYCNVSRCPPRVPEEAPAFLTGHPLNSTAIHISWQSLPPSRYKEQLLGYRVKYRRLGSQLYKEENIASNFTEAVVIELDTQTRYEIEVNGFNEIGHGPTSNILVVKTCHSVK</sequence>
<dbReference type="PANTHER" id="PTHR24261">
    <property type="entry name" value="PLASMINOGEN-RELATED"/>
    <property type="match status" value="1"/>
</dbReference>
<evidence type="ECO:0000256" key="3">
    <source>
        <dbReference type="ARBA" id="ARBA00022572"/>
    </source>
</evidence>
<dbReference type="AlphaFoldDB" id="A0A9W9YES4"/>
<keyword evidence="14" id="KW-1185">Reference proteome</keyword>
<dbReference type="InterPro" id="IPR050759">
    <property type="entry name" value="Serine_protease_kringle"/>
</dbReference>
<dbReference type="GO" id="GO:0005615">
    <property type="term" value="C:extracellular space"/>
    <property type="evidence" value="ECO:0007669"/>
    <property type="project" value="TreeGrafter"/>
</dbReference>
<protein>
    <submittedName>
        <fullName evidence="13">Uncharacterized protein</fullName>
    </submittedName>
</protein>
<keyword evidence="6" id="KW-0067">ATP-binding</keyword>
<feature type="domain" description="Fibronectin type-III" evidence="12">
    <location>
        <begin position="282"/>
        <end position="376"/>
    </location>
</feature>
<evidence type="ECO:0000259" key="10">
    <source>
        <dbReference type="PROSITE" id="PS50038"/>
    </source>
</evidence>